<organism evidence="8">
    <name type="scientific">Nicotiana tabacum</name>
    <name type="common">Common tobacco</name>
    <dbReference type="NCBI Taxonomy" id="4097"/>
    <lineage>
        <taxon>Eukaryota</taxon>
        <taxon>Viridiplantae</taxon>
        <taxon>Streptophyta</taxon>
        <taxon>Embryophyta</taxon>
        <taxon>Tracheophyta</taxon>
        <taxon>Spermatophyta</taxon>
        <taxon>Magnoliopsida</taxon>
        <taxon>eudicotyledons</taxon>
        <taxon>Gunneridae</taxon>
        <taxon>Pentapetalae</taxon>
        <taxon>asterids</taxon>
        <taxon>lamiids</taxon>
        <taxon>Solanales</taxon>
        <taxon>Solanaceae</taxon>
        <taxon>Nicotianoideae</taxon>
        <taxon>Nicotianeae</taxon>
        <taxon>Nicotiana</taxon>
    </lineage>
</organism>
<evidence type="ECO:0000256" key="1">
    <source>
        <dbReference type="ARBA" id="ARBA00022679"/>
    </source>
</evidence>
<dbReference type="InterPro" id="IPR021109">
    <property type="entry name" value="Peptidase_aspartic_dom_sf"/>
</dbReference>
<feature type="domain" description="Reverse transcriptase" evidence="6">
    <location>
        <begin position="246"/>
        <end position="313"/>
    </location>
</feature>
<dbReference type="AlphaFoldDB" id="A0A1S3ZX07"/>
<dbReference type="InterPro" id="IPR050951">
    <property type="entry name" value="Retrovirus_Pol_polyprotein"/>
</dbReference>
<dbReference type="InterPro" id="IPR043502">
    <property type="entry name" value="DNA/RNA_pol_sf"/>
</dbReference>
<dbReference type="Pfam" id="PF08284">
    <property type="entry name" value="RVP_2"/>
    <property type="match status" value="1"/>
</dbReference>
<sequence>MLDPYSFNKAVEKARHKENLLEVVTKAGKSQWNKGPTTVPNTIKLRGEAKKNSLTILLDSGSTHSFLDMEAARKIGCLIAEAVPMRVTVANGNYLMSLHICHKFRWKIQGIEFEDTVRITRLGGNDMILGGDWMKRHNPVLLDFVEYKVQVTHKGKRVELKGIYNQTELKSLSTNGVRQLLKKGQAIRSHLFTISAEEVTESSIIPAAIDKVLKQFPDVFLEPTSLPPKRAHDHYIPLKSYANPSLMNHVFKNYLRKFVLVFFDDILVYSSTMEDRVLHLRKVLEILRRDQLFAKLSKCSFGQPKVEYLGHIISGEGVSPDSSKIEAMASWPTSKTIKTLRGFLGLTGYYRRFIRKNGFHWDAEAETSFQALKQAMSSAPVLALADFNKPFIIETDACSKGMGQF</sequence>
<name>A0A1S3ZX07_TOBAC</name>
<dbReference type="InterPro" id="IPR043128">
    <property type="entry name" value="Rev_trsase/Diguanyl_cyclase"/>
</dbReference>
<dbReference type="SUPFAM" id="SSF50630">
    <property type="entry name" value="Acid proteases"/>
    <property type="match status" value="1"/>
</dbReference>
<gene>
    <name evidence="8" type="primary">LOC107791307</name>
</gene>
<dbReference type="KEGG" id="nta:107791307"/>
<dbReference type="GO" id="GO:0004519">
    <property type="term" value="F:endonuclease activity"/>
    <property type="evidence" value="ECO:0007669"/>
    <property type="project" value="UniProtKB-KW"/>
</dbReference>
<keyword evidence="3" id="KW-0540">Nuclease</keyword>
<keyword evidence="1" id="KW-0808">Transferase</keyword>
<dbReference type="PaxDb" id="4097-A0A1S3ZX07"/>
<dbReference type="PANTHER" id="PTHR37984">
    <property type="entry name" value="PROTEIN CBG26694"/>
    <property type="match status" value="1"/>
</dbReference>
<dbReference type="Pfam" id="PF00078">
    <property type="entry name" value="RVT_1"/>
    <property type="match status" value="1"/>
</dbReference>
<keyword evidence="4" id="KW-0255">Endonuclease</keyword>
<evidence type="ECO:0000259" key="7">
    <source>
        <dbReference type="Pfam" id="PF17919"/>
    </source>
</evidence>
<dbReference type="OrthoDB" id="1302771at2759"/>
<dbReference type="SUPFAM" id="SSF56672">
    <property type="entry name" value="DNA/RNA polymerases"/>
    <property type="match status" value="1"/>
</dbReference>
<evidence type="ECO:0000256" key="2">
    <source>
        <dbReference type="ARBA" id="ARBA00022695"/>
    </source>
</evidence>
<dbReference type="STRING" id="4097.A0A1S3ZX07"/>
<dbReference type="GO" id="GO:0016779">
    <property type="term" value="F:nucleotidyltransferase activity"/>
    <property type="evidence" value="ECO:0007669"/>
    <property type="project" value="UniProtKB-KW"/>
</dbReference>
<accession>A0A1S3ZX07</accession>
<feature type="domain" description="Reverse transcriptase/retrotransposon-derived protein RNase H-like" evidence="7">
    <location>
        <begin position="361"/>
        <end position="403"/>
    </location>
</feature>
<dbReference type="Gene3D" id="2.40.70.10">
    <property type="entry name" value="Acid Proteases"/>
    <property type="match status" value="1"/>
</dbReference>
<keyword evidence="4" id="KW-0378">Hydrolase</keyword>
<dbReference type="CDD" id="cd00303">
    <property type="entry name" value="retropepsin_like"/>
    <property type="match status" value="1"/>
</dbReference>
<dbReference type="Pfam" id="PF17919">
    <property type="entry name" value="RT_RNaseH_2"/>
    <property type="match status" value="1"/>
</dbReference>
<dbReference type="RefSeq" id="XP_016468831.1">
    <property type="nucleotide sequence ID" value="XM_016613345.1"/>
</dbReference>
<evidence type="ECO:0000256" key="3">
    <source>
        <dbReference type="ARBA" id="ARBA00022722"/>
    </source>
</evidence>
<evidence type="ECO:0000259" key="6">
    <source>
        <dbReference type="Pfam" id="PF00078"/>
    </source>
</evidence>
<dbReference type="PANTHER" id="PTHR37984:SF5">
    <property type="entry name" value="PROTEIN NYNRIN-LIKE"/>
    <property type="match status" value="1"/>
</dbReference>
<reference evidence="8" key="1">
    <citation type="submission" date="2025-08" db="UniProtKB">
        <authorList>
            <consortium name="RefSeq"/>
        </authorList>
    </citation>
    <scope>IDENTIFICATION</scope>
</reference>
<keyword evidence="2" id="KW-0548">Nucleotidyltransferase</keyword>
<dbReference type="CDD" id="cd01647">
    <property type="entry name" value="RT_LTR"/>
    <property type="match status" value="1"/>
</dbReference>
<dbReference type="InterPro" id="IPR000477">
    <property type="entry name" value="RT_dom"/>
</dbReference>
<keyword evidence="5" id="KW-0511">Multifunctional enzyme</keyword>
<evidence type="ECO:0000256" key="4">
    <source>
        <dbReference type="ARBA" id="ARBA00022759"/>
    </source>
</evidence>
<evidence type="ECO:0000313" key="8">
    <source>
        <dbReference type="RefSeq" id="XP_016468831.1"/>
    </source>
</evidence>
<protein>
    <submittedName>
        <fullName evidence="8">Uncharacterized protein</fullName>
    </submittedName>
</protein>
<dbReference type="SMR" id="A0A1S3ZX07"/>
<dbReference type="OMA" id="HICHKFR"/>
<dbReference type="InterPro" id="IPR041577">
    <property type="entry name" value="RT_RNaseH_2"/>
</dbReference>
<dbReference type="Gene3D" id="3.30.70.270">
    <property type="match status" value="3"/>
</dbReference>
<proteinExistence type="predicted"/>
<evidence type="ECO:0000256" key="5">
    <source>
        <dbReference type="ARBA" id="ARBA00023268"/>
    </source>
</evidence>